<dbReference type="InterPro" id="IPR017900">
    <property type="entry name" value="4Fe4S_Fe_S_CS"/>
</dbReference>
<dbReference type="PROSITE" id="PS51379">
    <property type="entry name" value="4FE4S_FER_2"/>
    <property type="match status" value="2"/>
</dbReference>
<keyword evidence="6" id="KW-1185">Reference proteome</keyword>
<keyword evidence="2" id="KW-0408">Iron</keyword>
<gene>
    <name evidence="5" type="ORF">K7J14_10425</name>
</gene>
<evidence type="ECO:0000256" key="2">
    <source>
        <dbReference type="ARBA" id="ARBA00023004"/>
    </source>
</evidence>
<dbReference type="InterPro" id="IPR017896">
    <property type="entry name" value="4Fe4S_Fe-S-bd"/>
</dbReference>
<reference evidence="5" key="1">
    <citation type="submission" date="2021-08" db="EMBL/GenBank/DDBJ databases">
        <title>Comparative analyses of Brucepasteria parasyntrophica and Teretinema zuelzerae.</title>
        <authorList>
            <person name="Song Y."/>
            <person name="Brune A."/>
        </authorList>
    </citation>
    <scope>NUCLEOTIDE SEQUENCE</scope>
    <source>
        <strain evidence="5">DSM 1903</strain>
    </source>
</reference>
<keyword evidence="1" id="KW-0479">Metal-binding</keyword>
<dbReference type="AlphaFoldDB" id="A0AAE3EKF1"/>
<dbReference type="GO" id="GO:0046872">
    <property type="term" value="F:metal ion binding"/>
    <property type="evidence" value="ECO:0007669"/>
    <property type="project" value="UniProtKB-KW"/>
</dbReference>
<name>A0AAE3EKF1_9SPIR</name>
<proteinExistence type="predicted"/>
<organism evidence="5 6">
    <name type="scientific">Teretinema zuelzerae</name>
    <dbReference type="NCBI Taxonomy" id="156"/>
    <lineage>
        <taxon>Bacteria</taxon>
        <taxon>Pseudomonadati</taxon>
        <taxon>Spirochaetota</taxon>
        <taxon>Spirochaetia</taxon>
        <taxon>Spirochaetales</taxon>
        <taxon>Treponemataceae</taxon>
        <taxon>Teretinema</taxon>
    </lineage>
</organism>
<dbReference type="Gene3D" id="3.30.70.20">
    <property type="match status" value="1"/>
</dbReference>
<evidence type="ECO:0000313" key="6">
    <source>
        <dbReference type="Proteomes" id="UP001198163"/>
    </source>
</evidence>
<evidence type="ECO:0000256" key="1">
    <source>
        <dbReference type="ARBA" id="ARBA00022723"/>
    </source>
</evidence>
<dbReference type="PROSITE" id="PS00198">
    <property type="entry name" value="4FE4S_FER_1"/>
    <property type="match status" value="1"/>
</dbReference>
<comment type="caution">
    <text evidence="5">The sequence shown here is derived from an EMBL/GenBank/DDBJ whole genome shotgun (WGS) entry which is preliminary data.</text>
</comment>
<dbReference type="RefSeq" id="WP_230755927.1">
    <property type="nucleotide sequence ID" value="NZ_JAINWA010000003.1"/>
</dbReference>
<evidence type="ECO:0000313" key="5">
    <source>
        <dbReference type="EMBL" id="MCD1655114.1"/>
    </source>
</evidence>
<dbReference type="EMBL" id="JAINWA010000003">
    <property type="protein sequence ID" value="MCD1655114.1"/>
    <property type="molecule type" value="Genomic_DNA"/>
</dbReference>
<dbReference type="GO" id="GO:0051536">
    <property type="term" value="F:iron-sulfur cluster binding"/>
    <property type="evidence" value="ECO:0007669"/>
    <property type="project" value="UniProtKB-KW"/>
</dbReference>
<dbReference type="Pfam" id="PF12838">
    <property type="entry name" value="Fer4_7"/>
    <property type="match status" value="1"/>
</dbReference>
<dbReference type="PANTHER" id="PTHR43122:SF2">
    <property type="entry name" value="FERREDOXIN SUBUNIT OF PYRUVATE:FLAVODOXIN OXIDOREDUCTASE"/>
    <property type="match status" value="1"/>
</dbReference>
<dbReference type="PANTHER" id="PTHR43122">
    <property type="entry name" value="FERREDOXIN SUBUNIT OF PYRUVATE:FLAVODOXIN OXIDOREDUCTASE-RELATED"/>
    <property type="match status" value="1"/>
</dbReference>
<feature type="domain" description="4Fe-4S ferredoxin-type" evidence="4">
    <location>
        <begin position="4"/>
        <end position="33"/>
    </location>
</feature>
<keyword evidence="3" id="KW-0411">Iron-sulfur</keyword>
<feature type="domain" description="4Fe-4S ferredoxin-type" evidence="4">
    <location>
        <begin position="41"/>
        <end position="70"/>
    </location>
</feature>
<protein>
    <submittedName>
        <fullName evidence="5">Ferredoxin family protein</fullName>
    </submittedName>
</protein>
<evidence type="ECO:0000259" key="4">
    <source>
        <dbReference type="PROSITE" id="PS51379"/>
    </source>
</evidence>
<dbReference type="SUPFAM" id="SSF54862">
    <property type="entry name" value="4Fe-4S ferredoxins"/>
    <property type="match status" value="1"/>
</dbReference>
<dbReference type="Proteomes" id="UP001198163">
    <property type="component" value="Unassembled WGS sequence"/>
</dbReference>
<accession>A0AAE3EKF1</accession>
<sequence length="75" mass="8041">MTRGSIRIDRERCKGCGLCFRACPFSVIGPDSSMNRSGTCPAAVLRPESCTGCASCYQVCPDCAITVYREDGSHS</sequence>
<evidence type="ECO:0000256" key="3">
    <source>
        <dbReference type="ARBA" id="ARBA00023014"/>
    </source>
</evidence>